<name>A0AAW2ZJ79_9EUKA</name>
<dbReference type="GO" id="GO:0051082">
    <property type="term" value="F:unfolded protein binding"/>
    <property type="evidence" value="ECO:0007669"/>
    <property type="project" value="InterPro"/>
</dbReference>
<dbReference type="SUPFAM" id="SSF46579">
    <property type="entry name" value="Prefoldin"/>
    <property type="match status" value="1"/>
</dbReference>
<proteinExistence type="inferred from homology"/>
<dbReference type="EMBL" id="JAOPGA020001549">
    <property type="protein sequence ID" value="KAL0489357.1"/>
    <property type="molecule type" value="Genomic_DNA"/>
</dbReference>
<dbReference type="Proteomes" id="UP001431209">
    <property type="component" value="Unassembled WGS sequence"/>
</dbReference>
<comment type="similarity">
    <text evidence="1">Belongs to the prefoldin subunit beta family.</text>
</comment>
<reference evidence="3 4" key="1">
    <citation type="submission" date="2024-03" db="EMBL/GenBank/DDBJ databases">
        <title>The Acrasis kona genome and developmental transcriptomes reveal deep origins of eukaryotic multicellular pathways.</title>
        <authorList>
            <person name="Sheikh S."/>
            <person name="Fu C.-J."/>
            <person name="Brown M.W."/>
            <person name="Baldauf S.L."/>
        </authorList>
    </citation>
    <scope>NUCLEOTIDE SEQUENCE [LARGE SCALE GENOMIC DNA]</scope>
    <source>
        <strain evidence="3 4">ATCC MYA-3509</strain>
    </source>
</reference>
<evidence type="ECO:0000256" key="1">
    <source>
        <dbReference type="ARBA" id="ARBA00008045"/>
    </source>
</evidence>
<evidence type="ECO:0000256" key="2">
    <source>
        <dbReference type="ARBA" id="ARBA00023186"/>
    </source>
</evidence>
<evidence type="ECO:0000313" key="3">
    <source>
        <dbReference type="EMBL" id="KAL0489357.1"/>
    </source>
</evidence>
<keyword evidence="2" id="KW-0143">Chaperone</keyword>
<dbReference type="GO" id="GO:0044183">
    <property type="term" value="F:protein folding chaperone"/>
    <property type="evidence" value="ECO:0007669"/>
    <property type="project" value="TreeGrafter"/>
</dbReference>
<dbReference type="PANTHER" id="PTHR20903">
    <property type="entry name" value="PREFOLDIN SUBUNIT 1-RELATED"/>
    <property type="match status" value="1"/>
</dbReference>
<sequence length="136" mass="15589">MSAQNPPQMSEEEEAIQESQGKLFNLYKHRNINVGTTQALEKEKKITQLTLVEIKDIPADNTCYKSIGRMFIQKSKSELQDELHKNVSYLGDKLKELGDSRQNLNKKIVDEEATFREVAAKLQEKHRASQQTAQVK</sequence>
<dbReference type="GO" id="GO:0005737">
    <property type="term" value="C:cytoplasm"/>
    <property type="evidence" value="ECO:0007669"/>
    <property type="project" value="TreeGrafter"/>
</dbReference>
<accession>A0AAW2ZJ79</accession>
<evidence type="ECO:0000313" key="4">
    <source>
        <dbReference type="Proteomes" id="UP001431209"/>
    </source>
</evidence>
<dbReference type="InterPro" id="IPR002777">
    <property type="entry name" value="PFD_beta-like"/>
</dbReference>
<dbReference type="InterPro" id="IPR009053">
    <property type="entry name" value="Prefoldin"/>
</dbReference>
<dbReference type="GO" id="GO:0016272">
    <property type="term" value="C:prefoldin complex"/>
    <property type="evidence" value="ECO:0007669"/>
    <property type="project" value="InterPro"/>
</dbReference>
<comment type="caution">
    <text evidence="3">The sequence shown here is derived from an EMBL/GenBank/DDBJ whole genome shotgun (WGS) entry which is preliminary data.</text>
</comment>
<dbReference type="Gene3D" id="1.10.287.370">
    <property type="match status" value="1"/>
</dbReference>
<dbReference type="PANTHER" id="PTHR20903:SF0">
    <property type="entry name" value="PREFOLDIN SUBUNIT 1"/>
    <property type="match status" value="1"/>
</dbReference>
<gene>
    <name evidence="3" type="ORF">AKO1_009199</name>
</gene>
<dbReference type="Pfam" id="PF01920">
    <property type="entry name" value="Prefoldin_2"/>
    <property type="match status" value="1"/>
</dbReference>
<keyword evidence="4" id="KW-1185">Reference proteome</keyword>
<protein>
    <submittedName>
        <fullName evidence="3">Prefoldin subunit 1</fullName>
    </submittedName>
</protein>
<organism evidence="3 4">
    <name type="scientific">Acrasis kona</name>
    <dbReference type="NCBI Taxonomy" id="1008807"/>
    <lineage>
        <taxon>Eukaryota</taxon>
        <taxon>Discoba</taxon>
        <taxon>Heterolobosea</taxon>
        <taxon>Tetramitia</taxon>
        <taxon>Eutetramitia</taxon>
        <taxon>Acrasidae</taxon>
        <taxon>Acrasis</taxon>
    </lineage>
</organism>
<dbReference type="AlphaFoldDB" id="A0AAW2ZJ79"/>